<dbReference type="PANTHER" id="PTHR43249:SF1">
    <property type="entry name" value="D-GLUCOSIDE 3-DEHYDROGENASE"/>
    <property type="match status" value="1"/>
</dbReference>
<dbReference type="SUPFAM" id="SSF51735">
    <property type="entry name" value="NAD(P)-binding Rossmann-fold domains"/>
    <property type="match status" value="1"/>
</dbReference>
<dbReference type="OrthoDB" id="9815825at2"/>
<sequence>MKPLRIGLIGCGHIAKKHLATIQKNKDLFQLTDVCDTNPEQMDVVMQDYQLNNITTHISTSSLLSNKELDVVVITTPSSLHYGMVQSALQFKKHVIVEKPLTLNLKEVDHLIQLATLKQREIFVCHQLRYRPIFQEIKNKIMHNAFGKIYSGVGLMRINRSSPYFEEATWRGTWQTDGGMLCNQGLHFIDLLCWFMGDLASIQGKIVNTRDWKETEDIATAILNYRNGSIATIYSDIVTNPSNIGYLISITAEKGTVSISGPNFNQLERFYLDGADLTETLAPLTTDTEEHSYMYQAIYKQLVKEDTTSSMISPTEARKSLECLFGIYQSSLLSKEQAIPMKQFATTDMTNMFIKGSERHD</sequence>
<dbReference type="Proteomes" id="UP000252254">
    <property type="component" value="Unassembled WGS sequence"/>
</dbReference>
<evidence type="ECO:0000313" key="3">
    <source>
        <dbReference type="EMBL" id="RBO99809.1"/>
    </source>
</evidence>
<dbReference type="RefSeq" id="WP_113867952.1">
    <property type="nucleotide sequence ID" value="NZ_BAABQN010000004.1"/>
</dbReference>
<dbReference type="Pfam" id="PF22725">
    <property type="entry name" value="GFO_IDH_MocA_C3"/>
    <property type="match status" value="1"/>
</dbReference>
<reference evidence="3 4" key="1">
    <citation type="submission" date="2018-06" db="EMBL/GenBank/DDBJ databases">
        <title>Genomic Encyclopedia of Type Strains, Phase IV (KMG-IV): sequencing the most valuable type-strain genomes for metagenomic binning, comparative biology and taxonomic classification.</title>
        <authorList>
            <person name="Goeker M."/>
        </authorList>
    </citation>
    <scope>NUCLEOTIDE SEQUENCE [LARGE SCALE GENOMIC DNA]</scope>
    <source>
        <strain evidence="3 4">DSM 15140</strain>
    </source>
</reference>
<dbReference type="GO" id="GO:0000166">
    <property type="term" value="F:nucleotide binding"/>
    <property type="evidence" value="ECO:0007669"/>
    <property type="project" value="InterPro"/>
</dbReference>
<dbReference type="InterPro" id="IPR036291">
    <property type="entry name" value="NAD(P)-bd_dom_sf"/>
</dbReference>
<dbReference type="Pfam" id="PF01408">
    <property type="entry name" value="GFO_IDH_MocA"/>
    <property type="match status" value="1"/>
</dbReference>
<dbReference type="Gene3D" id="3.40.50.720">
    <property type="entry name" value="NAD(P)-binding Rossmann-like Domain"/>
    <property type="match status" value="1"/>
</dbReference>
<gene>
    <name evidence="3" type="ORF">DES48_103136</name>
</gene>
<comment type="caution">
    <text evidence="3">The sequence shown here is derived from an EMBL/GenBank/DDBJ whole genome shotgun (WGS) entry which is preliminary data.</text>
</comment>
<evidence type="ECO:0000259" key="2">
    <source>
        <dbReference type="Pfam" id="PF22725"/>
    </source>
</evidence>
<dbReference type="SUPFAM" id="SSF55347">
    <property type="entry name" value="Glyceraldehyde-3-phosphate dehydrogenase-like, C-terminal domain"/>
    <property type="match status" value="1"/>
</dbReference>
<feature type="domain" description="Gfo/Idh/MocA-like oxidoreductase N-terminal" evidence="1">
    <location>
        <begin position="4"/>
        <end position="124"/>
    </location>
</feature>
<accession>A0A366EDI9</accession>
<dbReference type="Gene3D" id="3.30.360.10">
    <property type="entry name" value="Dihydrodipicolinate Reductase, domain 2"/>
    <property type="match status" value="1"/>
</dbReference>
<dbReference type="PANTHER" id="PTHR43249">
    <property type="entry name" value="UDP-N-ACETYL-2-AMINO-2-DEOXY-D-GLUCURONATE OXIDASE"/>
    <property type="match status" value="1"/>
</dbReference>
<dbReference type="STRING" id="200904.GCA_900168775_03392"/>
<feature type="domain" description="GFO/IDH/MocA-like oxidoreductase" evidence="2">
    <location>
        <begin position="134"/>
        <end position="257"/>
    </location>
</feature>
<dbReference type="EMBL" id="QNRI01000003">
    <property type="protein sequence ID" value="RBO99809.1"/>
    <property type="molecule type" value="Genomic_DNA"/>
</dbReference>
<name>A0A366EDI9_9BACI</name>
<proteinExistence type="predicted"/>
<evidence type="ECO:0000313" key="4">
    <source>
        <dbReference type="Proteomes" id="UP000252254"/>
    </source>
</evidence>
<organism evidence="3 4">
    <name type="scientific">Paraliobacillus ryukyuensis</name>
    <dbReference type="NCBI Taxonomy" id="200904"/>
    <lineage>
        <taxon>Bacteria</taxon>
        <taxon>Bacillati</taxon>
        <taxon>Bacillota</taxon>
        <taxon>Bacilli</taxon>
        <taxon>Bacillales</taxon>
        <taxon>Bacillaceae</taxon>
        <taxon>Paraliobacillus</taxon>
    </lineage>
</organism>
<dbReference type="InterPro" id="IPR052515">
    <property type="entry name" value="Gfo/Idh/MocA_Oxidoreductase"/>
</dbReference>
<protein>
    <submittedName>
        <fullName evidence="3">Putative dehydrogenase</fullName>
    </submittedName>
</protein>
<keyword evidence="4" id="KW-1185">Reference proteome</keyword>
<dbReference type="InterPro" id="IPR055170">
    <property type="entry name" value="GFO_IDH_MocA-like_dom"/>
</dbReference>
<dbReference type="AlphaFoldDB" id="A0A366EDI9"/>
<evidence type="ECO:0000259" key="1">
    <source>
        <dbReference type="Pfam" id="PF01408"/>
    </source>
</evidence>
<dbReference type="InterPro" id="IPR000683">
    <property type="entry name" value="Gfo/Idh/MocA-like_OxRdtase_N"/>
</dbReference>